<name>A0A147JZ67_HADYE</name>
<comment type="caution">
    <text evidence="1">The sequence shown here is derived from an EMBL/GenBank/DDBJ whole genome shotgun (WGS) entry which is preliminary data.</text>
</comment>
<gene>
    <name evidence="1" type="ORF">APZ16_03925</name>
</gene>
<sequence length="76" mass="8503">MYLVAAVKIFDFRFKISEKNEHHLLIFDAIFFSEGKKNRAGEISLISAALVAGSTVTPDKMSNGLFLELTGRGRRK</sequence>
<proteinExistence type="predicted"/>
<dbReference type="Proteomes" id="UP000074294">
    <property type="component" value="Unassembled WGS sequence"/>
</dbReference>
<evidence type="ECO:0000313" key="2">
    <source>
        <dbReference type="Proteomes" id="UP000074294"/>
    </source>
</evidence>
<dbReference type="STRING" id="1776334.APZ16_03925"/>
<organism evidence="1 2">
    <name type="scientific">Hadarchaeum yellowstonense</name>
    <dbReference type="NCBI Taxonomy" id="1776334"/>
    <lineage>
        <taxon>Archaea</taxon>
        <taxon>Methanobacteriati</taxon>
        <taxon>Candidatus Hadarchaeota</taxon>
        <taxon>Candidatus Hadarchaeia</taxon>
        <taxon>Candidatus Hadarchaeales</taxon>
        <taxon>Candidatus Hadarchaeaceae</taxon>
        <taxon>Candidatus Hadarchaeum</taxon>
    </lineage>
</organism>
<evidence type="ECO:0000313" key="1">
    <source>
        <dbReference type="EMBL" id="KUO41850.1"/>
    </source>
</evidence>
<dbReference type="EMBL" id="LQMQ01000013">
    <property type="protein sequence ID" value="KUO41850.1"/>
    <property type="molecule type" value="Genomic_DNA"/>
</dbReference>
<protein>
    <submittedName>
        <fullName evidence="1">Uncharacterized protein</fullName>
    </submittedName>
</protein>
<accession>A0A147JZ67</accession>
<dbReference type="AlphaFoldDB" id="A0A147JZ67"/>
<reference evidence="1 2" key="1">
    <citation type="journal article" date="2016" name="Nat. Microbiol.">
        <title>Genomic inference of the metabolism of cosmopolitan subsurface Archaea, Hadesarchaea.</title>
        <authorList>
            <person name="Baker B.J."/>
            <person name="Saw J.H."/>
            <person name="Lind A.E."/>
            <person name="Lazar C.S."/>
            <person name="Hinrichs K.-U."/>
            <person name="Teske A.P."/>
            <person name="Ettema T.J."/>
        </authorList>
    </citation>
    <scope>NUCLEOTIDE SEQUENCE [LARGE SCALE GENOMIC DNA]</scope>
</reference>